<gene>
    <name evidence="1" type="ORF">GS424_015865</name>
</gene>
<dbReference type="AlphaFoldDB" id="A0A6L7IPA5"/>
<name>A0A6L7IPA5_9ACTN</name>
<organism evidence="1 2">
    <name type="scientific">Eggerthella guodeyinii</name>
    <dbReference type="NCBI Taxonomy" id="2690837"/>
    <lineage>
        <taxon>Bacteria</taxon>
        <taxon>Bacillati</taxon>
        <taxon>Actinomycetota</taxon>
        <taxon>Coriobacteriia</taxon>
        <taxon>Eggerthellales</taxon>
        <taxon>Eggerthellaceae</taxon>
        <taxon>Eggerthella</taxon>
    </lineage>
</organism>
<dbReference type="KEGG" id="egd:GS424_015865"/>
<dbReference type="Proteomes" id="UP000478463">
    <property type="component" value="Chromosome"/>
</dbReference>
<reference evidence="1 2" key="1">
    <citation type="submission" date="2020-10" db="EMBL/GenBank/DDBJ databases">
        <title>Eggerthella sp. nov., isolated from human feces.</title>
        <authorList>
            <person name="Yajun G."/>
        </authorList>
    </citation>
    <scope>NUCLEOTIDE SEQUENCE [LARGE SCALE GENOMIC DNA]</scope>
    <source>
        <strain evidence="1 2">HF-1101</strain>
    </source>
</reference>
<dbReference type="RefSeq" id="WP_160941411.1">
    <property type="nucleotide sequence ID" value="NZ_CP063310.1"/>
</dbReference>
<evidence type="ECO:0000313" key="2">
    <source>
        <dbReference type="Proteomes" id="UP000478463"/>
    </source>
</evidence>
<dbReference type="EMBL" id="CP063310">
    <property type="protein sequence ID" value="QOS67955.1"/>
    <property type="molecule type" value="Genomic_DNA"/>
</dbReference>
<proteinExistence type="predicted"/>
<protein>
    <submittedName>
        <fullName evidence="1">Uncharacterized protein</fullName>
    </submittedName>
</protein>
<sequence>MGLEEEILRRLTTSQLNQLSSLSTADDWKKVRQMLIENGESCDEETAKRLIKKMR</sequence>
<evidence type="ECO:0000313" key="1">
    <source>
        <dbReference type="EMBL" id="QOS67955.1"/>
    </source>
</evidence>
<accession>A0A6L7IPA5</accession>